<feature type="compositionally biased region" description="Polar residues" evidence="1">
    <location>
        <begin position="1"/>
        <end position="15"/>
    </location>
</feature>
<accession>A0A1J8QBQ8</accession>
<evidence type="ECO:0000256" key="1">
    <source>
        <dbReference type="SAM" id="MobiDB-lite"/>
    </source>
</evidence>
<organism evidence="2 3">
    <name type="scientific">Rhizopogon vesiculosus</name>
    <dbReference type="NCBI Taxonomy" id="180088"/>
    <lineage>
        <taxon>Eukaryota</taxon>
        <taxon>Fungi</taxon>
        <taxon>Dikarya</taxon>
        <taxon>Basidiomycota</taxon>
        <taxon>Agaricomycotina</taxon>
        <taxon>Agaricomycetes</taxon>
        <taxon>Agaricomycetidae</taxon>
        <taxon>Boletales</taxon>
        <taxon>Suillineae</taxon>
        <taxon>Rhizopogonaceae</taxon>
        <taxon>Rhizopogon</taxon>
    </lineage>
</organism>
<evidence type="ECO:0000313" key="2">
    <source>
        <dbReference type="EMBL" id="OJA18413.1"/>
    </source>
</evidence>
<gene>
    <name evidence="2" type="ORF">AZE42_12996</name>
</gene>
<evidence type="ECO:0000313" key="3">
    <source>
        <dbReference type="Proteomes" id="UP000183567"/>
    </source>
</evidence>
<dbReference type="AlphaFoldDB" id="A0A1J8QBQ8"/>
<feature type="region of interest" description="Disordered" evidence="1">
    <location>
        <begin position="1"/>
        <end position="239"/>
    </location>
</feature>
<feature type="compositionally biased region" description="Basic and acidic residues" evidence="1">
    <location>
        <begin position="39"/>
        <end position="55"/>
    </location>
</feature>
<feature type="compositionally biased region" description="Basic and acidic residues" evidence="1">
    <location>
        <begin position="128"/>
        <end position="144"/>
    </location>
</feature>
<dbReference type="OrthoDB" id="10366211at2759"/>
<proteinExistence type="predicted"/>
<feature type="region of interest" description="Disordered" evidence="1">
    <location>
        <begin position="252"/>
        <end position="296"/>
    </location>
</feature>
<keyword evidence="3" id="KW-1185">Reference proteome</keyword>
<protein>
    <submittedName>
        <fullName evidence="2">Uncharacterized protein</fullName>
    </submittedName>
</protein>
<comment type="caution">
    <text evidence="2">The sequence shown here is derived from an EMBL/GenBank/DDBJ whole genome shotgun (WGS) entry which is preliminary data.</text>
</comment>
<name>A0A1J8QBQ8_9AGAM</name>
<feature type="compositionally biased region" description="Acidic residues" evidence="1">
    <location>
        <begin position="199"/>
        <end position="208"/>
    </location>
</feature>
<feature type="compositionally biased region" description="Basic and acidic residues" evidence="1">
    <location>
        <begin position="258"/>
        <end position="296"/>
    </location>
</feature>
<dbReference type="EMBL" id="LVVM01001509">
    <property type="protein sequence ID" value="OJA18413.1"/>
    <property type="molecule type" value="Genomic_DNA"/>
</dbReference>
<sequence>MPNPPSRMTTRTRNATAHPGLVDVDPKQPRGNGKGKKAAAAEKRQEKQDRREAAVHKIASIEQHMAAEDALDITPGPRAADARAPRKRSQATSRRSQKPLPVSDKNVSDSEMDVDKPESVKHKKKGRETHTDVEENTTDHDTPPKKKARQAKPKIRDSIKSYIKSGEGEESSNGLGSAISKRQAASGRGHHEQDKDFSWEMDEDELMSLDDLSPITDDEVTPKKQVAVPKLKNKATARAPVTDDEDLAAMLPTPKKVVAADKGKSKVTRERPVHGRRSTEKFDQKDQVMKIDKSKK</sequence>
<dbReference type="Proteomes" id="UP000183567">
    <property type="component" value="Unassembled WGS sequence"/>
</dbReference>
<feature type="compositionally biased region" description="Basic and acidic residues" evidence="1">
    <location>
        <begin position="189"/>
        <end position="198"/>
    </location>
</feature>
<reference evidence="2 3" key="1">
    <citation type="submission" date="2016-03" db="EMBL/GenBank/DDBJ databases">
        <title>Comparative genomics of the ectomycorrhizal sister species Rhizopogon vinicolor and Rhizopogon vesiculosus (Basidiomycota: Boletales) reveals a divergence of the mating type B locus.</title>
        <authorList>
            <person name="Mujic A.B."/>
            <person name="Kuo A."/>
            <person name="Tritt A."/>
            <person name="Lipzen A."/>
            <person name="Chen C."/>
            <person name="Johnson J."/>
            <person name="Sharma A."/>
            <person name="Barry K."/>
            <person name="Grigoriev I.V."/>
            <person name="Spatafora J.W."/>
        </authorList>
    </citation>
    <scope>NUCLEOTIDE SEQUENCE [LARGE SCALE GENOMIC DNA]</scope>
    <source>
        <strain evidence="2 3">AM-OR11-056</strain>
    </source>
</reference>